<feature type="domain" description="P-type ATPase A" evidence="7">
    <location>
        <begin position="22"/>
        <end position="122"/>
    </location>
</feature>
<keyword evidence="9" id="KW-1185">Reference proteome</keyword>
<dbReference type="GO" id="GO:0016887">
    <property type="term" value="F:ATP hydrolysis activity"/>
    <property type="evidence" value="ECO:0007669"/>
    <property type="project" value="InterPro"/>
</dbReference>
<dbReference type="InterPro" id="IPR027256">
    <property type="entry name" value="P-typ_ATPase_IB"/>
</dbReference>
<feature type="non-terminal residue" evidence="8">
    <location>
        <position position="1"/>
    </location>
</feature>
<dbReference type="Pfam" id="PF00122">
    <property type="entry name" value="E1-E2_ATPase"/>
    <property type="match status" value="1"/>
</dbReference>
<reference evidence="8 9" key="1">
    <citation type="submission" date="2015-09" db="EMBL/GenBank/DDBJ databases">
        <title>Draft genome sequence of Kouleothrix aurantiaca JCM 19913.</title>
        <authorList>
            <person name="Hemp J."/>
        </authorList>
    </citation>
    <scope>NUCLEOTIDE SEQUENCE [LARGE SCALE GENOMIC DNA]</scope>
    <source>
        <strain evidence="8 9">COM-B</strain>
    </source>
</reference>
<dbReference type="InterPro" id="IPR001757">
    <property type="entry name" value="P_typ_ATPase"/>
</dbReference>
<organism evidence="8 9">
    <name type="scientific">Kouleothrix aurantiaca</name>
    <dbReference type="NCBI Taxonomy" id="186479"/>
    <lineage>
        <taxon>Bacteria</taxon>
        <taxon>Bacillati</taxon>
        <taxon>Chloroflexota</taxon>
        <taxon>Chloroflexia</taxon>
        <taxon>Chloroflexales</taxon>
        <taxon>Roseiflexineae</taxon>
        <taxon>Roseiflexaceae</taxon>
        <taxon>Kouleothrix</taxon>
    </lineage>
</organism>
<dbReference type="NCBIfam" id="TIGR01494">
    <property type="entry name" value="ATPase_P-type"/>
    <property type="match status" value="1"/>
</dbReference>
<evidence type="ECO:0000256" key="2">
    <source>
        <dbReference type="ARBA" id="ARBA00006024"/>
    </source>
</evidence>
<dbReference type="FunFam" id="2.70.150.10:FF:000002">
    <property type="entry name" value="Copper-transporting ATPase 1, putative"/>
    <property type="match status" value="1"/>
</dbReference>
<dbReference type="Gene3D" id="2.70.150.10">
    <property type="entry name" value="Calcium-transporting ATPase, cytoplasmic transduction domain A"/>
    <property type="match status" value="1"/>
</dbReference>
<evidence type="ECO:0000313" key="8">
    <source>
        <dbReference type="EMBL" id="KPV47286.1"/>
    </source>
</evidence>
<evidence type="ECO:0000313" key="9">
    <source>
        <dbReference type="Proteomes" id="UP000050509"/>
    </source>
</evidence>
<dbReference type="InterPro" id="IPR008250">
    <property type="entry name" value="ATPase_P-typ_transduc_dom_A_sf"/>
</dbReference>
<dbReference type="PANTHER" id="PTHR48085:SF5">
    <property type="entry name" value="CADMIUM_ZINC-TRANSPORTING ATPASE HMA4-RELATED"/>
    <property type="match status" value="1"/>
</dbReference>
<gene>
    <name evidence="8" type="ORF">SE17_42585</name>
</gene>
<comment type="similarity">
    <text evidence="2">Belongs to the cation transport ATPase (P-type) (TC 3.A.3) family. Type IB subfamily.</text>
</comment>
<evidence type="ECO:0000259" key="7">
    <source>
        <dbReference type="Pfam" id="PF00122"/>
    </source>
</evidence>
<proteinExistence type="inferred from homology"/>
<feature type="non-terminal residue" evidence="8">
    <location>
        <position position="202"/>
    </location>
</feature>
<dbReference type="EMBL" id="LJCR01003427">
    <property type="protein sequence ID" value="KPV47286.1"/>
    <property type="molecule type" value="Genomic_DNA"/>
</dbReference>
<keyword evidence="5 6" id="KW-0472">Membrane</keyword>
<dbReference type="InterPro" id="IPR059000">
    <property type="entry name" value="ATPase_P-type_domA"/>
</dbReference>
<keyword evidence="4 6" id="KW-1133">Transmembrane helix</keyword>
<evidence type="ECO:0000256" key="3">
    <source>
        <dbReference type="ARBA" id="ARBA00022692"/>
    </source>
</evidence>
<comment type="caution">
    <text evidence="8">The sequence shown here is derived from an EMBL/GenBank/DDBJ whole genome shotgun (WGS) entry which is preliminary data.</text>
</comment>
<evidence type="ECO:0000256" key="6">
    <source>
        <dbReference type="SAM" id="Phobius"/>
    </source>
</evidence>
<dbReference type="InterPro" id="IPR051014">
    <property type="entry name" value="Cation_Transport_ATPase_IB"/>
</dbReference>
<dbReference type="SUPFAM" id="SSF81665">
    <property type="entry name" value="Calcium ATPase, transmembrane domain M"/>
    <property type="match status" value="1"/>
</dbReference>
<feature type="transmembrane region" description="Helical" evidence="6">
    <location>
        <begin position="173"/>
        <end position="196"/>
    </location>
</feature>
<dbReference type="InterPro" id="IPR023298">
    <property type="entry name" value="ATPase_P-typ_TM_dom_sf"/>
</dbReference>
<dbReference type="PATRIC" id="fig|186479.3.peg.7132"/>
<dbReference type="GO" id="GO:0019829">
    <property type="term" value="F:ATPase-coupled monoatomic cation transmembrane transporter activity"/>
    <property type="evidence" value="ECO:0007669"/>
    <property type="project" value="InterPro"/>
</dbReference>
<dbReference type="AlphaFoldDB" id="A0A0P9F5L3"/>
<dbReference type="GO" id="GO:0005524">
    <property type="term" value="F:ATP binding"/>
    <property type="evidence" value="ECO:0007669"/>
    <property type="project" value="InterPro"/>
</dbReference>
<sequence>GNALEGYTMDRARRSFRALMQLAPATARVLRGEREQAVPIGEVRVGETIVVRPGDRVPLDAVVLAGTSALDQAPITGESVPVAKSAGDELFAGSINGDGALEAQVARAAQDSTLARIIHLVEEAQSQKSQAQRFIDVFARRYTPAVVALAVLVAVLPPLVLGGAWGVWAYRALVLLVIACPCALVISTPVSIVSAISATARA</sequence>
<dbReference type="SUPFAM" id="SSF81653">
    <property type="entry name" value="Calcium ATPase, transduction domain A"/>
    <property type="match status" value="1"/>
</dbReference>
<name>A0A0P9F5L3_9CHLR</name>
<evidence type="ECO:0000256" key="5">
    <source>
        <dbReference type="ARBA" id="ARBA00023136"/>
    </source>
</evidence>
<comment type="subcellular location">
    <subcellularLocation>
        <location evidence="1">Cell membrane</location>
        <topology evidence="1">Multi-pass membrane protein</topology>
    </subcellularLocation>
</comment>
<evidence type="ECO:0000256" key="4">
    <source>
        <dbReference type="ARBA" id="ARBA00022989"/>
    </source>
</evidence>
<accession>A0A0P9F5L3</accession>
<protein>
    <recommendedName>
        <fullName evidence="7">P-type ATPase A domain-containing protein</fullName>
    </recommendedName>
</protein>
<feature type="transmembrane region" description="Helical" evidence="6">
    <location>
        <begin position="142"/>
        <end position="167"/>
    </location>
</feature>
<dbReference type="GO" id="GO:0005886">
    <property type="term" value="C:plasma membrane"/>
    <property type="evidence" value="ECO:0007669"/>
    <property type="project" value="UniProtKB-SubCell"/>
</dbReference>
<dbReference type="Proteomes" id="UP000050509">
    <property type="component" value="Unassembled WGS sequence"/>
</dbReference>
<evidence type="ECO:0000256" key="1">
    <source>
        <dbReference type="ARBA" id="ARBA00004651"/>
    </source>
</evidence>
<keyword evidence="3 6" id="KW-0812">Transmembrane</keyword>
<dbReference type="PRINTS" id="PR00941">
    <property type="entry name" value="CDATPASE"/>
</dbReference>
<dbReference type="PANTHER" id="PTHR48085">
    <property type="entry name" value="CADMIUM/ZINC-TRANSPORTING ATPASE HMA2-RELATED"/>
    <property type="match status" value="1"/>
</dbReference>
<dbReference type="GO" id="GO:0015086">
    <property type="term" value="F:cadmium ion transmembrane transporter activity"/>
    <property type="evidence" value="ECO:0007669"/>
    <property type="project" value="TreeGrafter"/>
</dbReference>